<dbReference type="EMBL" id="BQXS01010163">
    <property type="protein sequence ID" value="GKT33189.1"/>
    <property type="molecule type" value="Genomic_DNA"/>
</dbReference>
<protein>
    <submittedName>
        <fullName evidence="2">Uncharacterized protein</fullName>
    </submittedName>
</protein>
<reference evidence="2" key="1">
    <citation type="submission" date="2022-03" db="EMBL/GenBank/DDBJ databases">
        <title>Draft genome sequence of Aduncisulcus paluster, a free-living microaerophilic Fornicata.</title>
        <authorList>
            <person name="Yuyama I."/>
            <person name="Kume K."/>
            <person name="Tamura T."/>
            <person name="Inagaki Y."/>
            <person name="Hashimoto T."/>
        </authorList>
    </citation>
    <scope>NUCLEOTIDE SEQUENCE</scope>
    <source>
        <strain evidence="2">NY0171</strain>
    </source>
</reference>
<dbReference type="Proteomes" id="UP001057375">
    <property type="component" value="Unassembled WGS sequence"/>
</dbReference>
<feature type="region of interest" description="Disordered" evidence="1">
    <location>
        <begin position="588"/>
        <end position="610"/>
    </location>
</feature>
<evidence type="ECO:0000313" key="2">
    <source>
        <dbReference type="EMBL" id="GKT33189.1"/>
    </source>
</evidence>
<accession>A0ABQ5KP00</accession>
<organism evidence="2 3">
    <name type="scientific">Aduncisulcus paluster</name>
    <dbReference type="NCBI Taxonomy" id="2918883"/>
    <lineage>
        <taxon>Eukaryota</taxon>
        <taxon>Metamonada</taxon>
        <taxon>Carpediemonas-like organisms</taxon>
        <taxon>Aduncisulcus</taxon>
    </lineage>
</organism>
<feature type="non-terminal residue" evidence="2">
    <location>
        <position position="931"/>
    </location>
</feature>
<evidence type="ECO:0000313" key="3">
    <source>
        <dbReference type="Proteomes" id="UP001057375"/>
    </source>
</evidence>
<evidence type="ECO:0000256" key="1">
    <source>
        <dbReference type="SAM" id="MobiDB-lite"/>
    </source>
</evidence>
<name>A0ABQ5KP00_9EUKA</name>
<gene>
    <name evidence="2" type="ORF">ADUPG1_007179</name>
</gene>
<proteinExistence type="predicted"/>
<sequence length="931" mass="104223">MSSSIPQIISPNVKTRIAAWKALSLGMSPTNAESNEYYSKSILHLFDPMLIALKYGFAFINNSEEFDACINSTRSFFYIVSARLKHHIKEHKKLLATVQRKKRDLSTAVVSDLEYLISKHANDAKEACKFLNLSFSHILDTLCLLNPSQRRTLALCVSLTNIVSSCYNICKWSINTCKNDTLAAGVCHTLLFSVISSYHTLETILMRQGSGSLGESQRLVDQLSFCLMNCAFCMNIARGIYIMQDIPVIPSSSSFSSKNFGTTTLNAPFGHFSVDPHPLFTPLSSLSIPLFSPIHFPTSSIQRHRCTTIALCVCVRIIGCVGVSNTSSVLSELSVKGLEHFKECLTCEKESSDLKVQFDHIYDDILKYYIHLCNSNCDLSQDMSTICRKGCDGARLDKSSSVYTLVSSLLQFSFPSDISKTYPSHASSSSCVLPSSSAALSVFIWCDALRIMFSTLQSDYAPIETDGERAERRRIFEMGSRRVCSDIGILLGEQERRVKEYKAILMVKEKLDIGHDDALKEANILMQRPKDARMSSFVPYSFHLSAYLSSLSQLFVKYATVVPSSYVYHARNTDGIVDNTFAQTDAKISETDTDTDAVDDDEEGEEGKSDFVPFSPLLSLQLCVGCIFGLWSEGMIEKDMSLARNQKKGKGQGGKRRALAKIIHPSCSSLFHDLFTDSDIFSIYSCLITQNTDSESKEEGEKGEEEKVEANKFKIEDQTLSLSPNLLCEPLLSSLFSYSLSFILIPTFELLSSISLPLLRSSSSLLSSSFSLFISLSQSSCSLSARFSALTTCVREWLFTRIGCDFIAKGRKGGGLASITGMMIDIGHVFAKTSASLSEKEKKERKERTRIQNEQMRKENEAKKRILERKKNKISAAEMIEIDTDDLDSVGKRRWKEKEEEDAVERKKEKKEKKEKEEEMEEERKRNSAPL</sequence>
<feature type="compositionally biased region" description="Basic and acidic residues" evidence="1">
    <location>
        <begin position="904"/>
        <end position="931"/>
    </location>
</feature>
<keyword evidence="3" id="KW-1185">Reference proteome</keyword>
<feature type="compositionally biased region" description="Basic and acidic residues" evidence="1">
    <location>
        <begin position="838"/>
        <end position="865"/>
    </location>
</feature>
<feature type="region of interest" description="Disordered" evidence="1">
    <location>
        <begin position="837"/>
        <end position="866"/>
    </location>
</feature>
<comment type="caution">
    <text evidence="2">The sequence shown here is derived from an EMBL/GenBank/DDBJ whole genome shotgun (WGS) entry which is preliminary data.</text>
</comment>
<feature type="compositionally biased region" description="Acidic residues" evidence="1">
    <location>
        <begin position="591"/>
        <end position="605"/>
    </location>
</feature>
<feature type="region of interest" description="Disordered" evidence="1">
    <location>
        <begin position="891"/>
        <end position="931"/>
    </location>
</feature>